<gene>
    <name evidence="1" type="ORF">D2T29_22150</name>
</gene>
<evidence type="ECO:0000313" key="1">
    <source>
        <dbReference type="EMBL" id="RWR25347.1"/>
    </source>
</evidence>
<reference evidence="1 2" key="2">
    <citation type="submission" date="2019-01" db="EMBL/GenBank/DDBJ databases">
        <authorList>
            <person name="Li Y."/>
        </authorList>
    </citation>
    <scope>NUCLEOTIDE SEQUENCE [LARGE SCALE GENOMIC DNA]</scope>
    <source>
        <strain evidence="1 2">07D10-4-3</strain>
    </source>
</reference>
<name>A0A443JXW9_9RHOB</name>
<dbReference type="EMBL" id="SAUY01000073">
    <property type="protein sequence ID" value="RWR25347.1"/>
    <property type="molecule type" value="Genomic_DNA"/>
</dbReference>
<dbReference type="RefSeq" id="WP_128234193.1">
    <property type="nucleotide sequence ID" value="NZ_SAUY01000073.1"/>
</dbReference>
<dbReference type="AlphaFoldDB" id="A0A443JXW9"/>
<protein>
    <submittedName>
        <fullName evidence="1">Uncharacterized protein</fullName>
    </submittedName>
</protein>
<sequence>MTRERVLTLKTLLTEIEGVLQSAHRRKHGKSAENLKALFAFAFAIASAEERAGTGDSLLFPASFADYLKAHTFNHFDPDAVGDTASRHAVGHGAAEADSYTQIRALQAILTLDQFAFYI</sequence>
<evidence type="ECO:0000313" key="2">
    <source>
        <dbReference type="Proteomes" id="UP000284451"/>
    </source>
</evidence>
<organism evidence="1 2">
    <name type="scientific">Paenirhodobacter populi</name>
    <dbReference type="NCBI Taxonomy" id="2306993"/>
    <lineage>
        <taxon>Bacteria</taxon>
        <taxon>Pseudomonadati</taxon>
        <taxon>Pseudomonadota</taxon>
        <taxon>Alphaproteobacteria</taxon>
        <taxon>Rhodobacterales</taxon>
        <taxon>Rhodobacter group</taxon>
        <taxon>Paenirhodobacter</taxon>
    </lineage>
</organism>
<accession>A0A443JXW9</accession>
<comment type="caution">
    <text evidence="1">The sequence shown here is derived from an EMBL/GenBank/DDBJ whole genome shotgun (WGS) entry which is preliminary data.</text>
</comment>
<dbReference type="Proteomes" id="UP000284451">
    <property type="component" value="Unassembled WGS sequence"/>
</dbReference>
<reference evidence="1 2" key="1">
    <citation type="submission" date="2019-01" db="EMBL/GenBank/DDBJ databases">
        <title>Sinorhodobacter populi sp. nov. isolated from the symptomatic bark tissue of Populus euramericana canker.</title>
        <authorList>
            <person name="Xu G."/>
        </authorList>
    </citation>
    <scope>NUCLEOTIDE SEQUENCE [LARGE SCALE GENOMIC DNA]</scope>
    <source>
        <strain evidence="1 2">07D10-4-3</strain>
    </source>
</reference>
<proteinExistence type="predicted"/>